<evidence type="ECO:0000256" key="1">
    <source>
        <dbReference type="ARBA" id="ARBA00003732"/>
    </source>
</evidence>
<protein>
    <submittedName>
        <fullName evidence="10">Uncharacterized protein</fullName>
    </submittedName>
</protein>
<evidence type="ECO:0000256" key="7">
    <source>
        <dbReference type="SAM" id="MobiDB-lite"/>
    </source>
</evidence>
<keyword evidence="5" id="KW-0346">Stress response</keyword>
<dbReference type="SMART" id="SM00154">
    <property type="entry name" value="ZnF_AN1"/>
    <property type="match status" value="1"/>
</dbReference>
<sequence length="150" mass="16171">MAQREKEETEVQLTETLALCANNCGFQRSPATGNLCQSCFQSQIRSPPPSGSGSRARSDPTGAPEGKAPAEERAEPAAAAPAARPTGANRCSGCGKRVGLTGFRCRCGELFCGTHRYSDRHVCGYDYKRAGREEIRRDNPVVRAAKIVRI</sequence>
<dbReference type="GO" id="GO:0004842">
    <property type="term" value="F:ubiquitin-protein transferase activity"/>
    <property type="evidence" value="ECO:0007669"/>
    <property type="project" value="TreeGrafter"/>
</dbReference>
<feature type="region of interest" description="Disordered" evidence="7">
    <location>
        <begin position="43"/>
        <end position="94"/>
    </location>
</feature>
<dbReference type="SUPFAM" id="SSF57716">
    <property type="entry name" value="Glucocorticoid receptor-like (DNA-binding domain)"/>
    <property type="match status" value="1"/>
</dbReference>
<accession>A0AAX6EJU9</accession>
<organism evidence="10 12">
    <name type="scientific">Iris pallida</name>
    <name type="common">Sweet iris</name>
    <dbReference type="NCBI Taxonomy" id="29817"/>
    <lineage>
        <taxon>Eukaryota</taxon>
        <taxon>Viridiplantae</taxon>
        <taxon>Streptophyta</taxon>
        <taxon>Embryophyta</taxon>
        <taxon>Tracheophyta</taxon>
        <taxon>Spermatophyta</taxon>
        <taxon>Magnoliopsida</taxon>
        <taxon>Liliopsida</taxon>
        <taxon>Asparagales</taxon>
        <taxon>Iridaceae</taxon>
        <taxon>Iridoideae</taxon>
        <taxon>Irideae</taxon>
        <taxon>Iris</taxon>
    </lineage>
</organism>
<keyword evidence="3 6" id="KW-0863">Zinc-finger</keyword>
<dbReference type="Gene3D" id="1.20.5.4770">
    <property type="match status" value="1"/>
</dbReference>
<comment type="caution">
    <text evidence="10">The sequence shown here is derived from an EMBL/GenBank/DDBJ whole genome shotgun (WGS) entry which is preliminary data.</text>
</comment>
<dbReference type="InterPro" id="IPR000058">
    <property type="entry name" value="Znf_AN1"/>
</dbReference>
<dbReference type="PROSITE" id="PS51036">
    <property type="entry name" value="ZF_A20"/>
    <property type="match status" value="1"/>
</dbReference>
<evidence type="ECO:0000256" key="4">
    <source>
        <dbReference type="ARBA" id="ARBA00022833"/>
    </source>
</evidence>
<name>A0AAX6EJU9_IRIPA</name>
<evidence type="ECO:0000313" key="10">
    <source>
        <dbReference type="EMBL" id="KAJ6804276.1"/>
    </source>
</evidence>
<dbReference type="SUPFAM" id="SSF118310">
    <property type="entry name" value="AN1-like Zinc finger"/>
    <property type="match status" value="1"/>
</dbReference>
<evidence type="ECO:0000313" key="11">
    <source>
        <dbReference type="EMBL" id="KAJ6845223.1"/>
    </source>
</evidence>
<evidence type="ECO:0000313" key="12">
    <source>
        <dbReference type="Proteomes" id="UP001140949"/>
    </source>
</evidence>
<evidence type="ECO:0000256" key="6">
    <source>
        <dbReference type="PROSITE-ProRule" id="PRU00449"/>
    </source>
</evidence>
<keyword evidence="4" id="KW-0862">Zinc</keyword>
<keyword evidence="2" id="KW-0479">Metal-binding</keyword>
<gene>
    <name evidence="10" type="ORF">M6B38_187295</name>
    <name evidence="11" type="ORF">M6B38_289280</name>
</gene>
<dbReference type="FunFam" id="4.10.1110.10:FF:000001">
    <property type="entry name" value="Zinc finger AN1-type containing 6"/>
    <property type="match status" value="1"/>
</dbReference>
<dbReference type="Pfam" id="PF01428">
    <property type="entry name" value="zf-AN1"/>
    <property type="match status" value="1"/>
</dbReference>
<evidence type="ECO:0000259" key="8">
    <source>
        <dbReference type="PROSITE" id="PS51036"/>
    </source>
</evidence>
<dbReference type="GO" id="GO:0016567">
    <property type="term" value="P:protein ubiquitination"/>
    <property type="evidence" value="ECO:0007669"/>
    <property type="project" value="TreeGrafter"/>
</dbReference>
<proteinExistence type="predicted"/>
<dbReference type="Pfam" id="PF01754">
    <property type="entry name" value="zf-A20"/>
    <property type="match status" value="1"/>
</dbReference>
<dbReference type="AlphaFoldDB" id="A0AAX6EJU9"/>
<feature type="domain" description="AN1-type" evidence="9">
    <location>
        <begin position="85"/>
        <end position="131"/>
    </location>
</feature>
<dbReference type="GO" id="GO:0003677">
    <property type="term" value="F:DNA binding"/>
    <property type="evidence" value="ECO:0007669"/>
    <property type="project" value="InterPro"/>
</dbReference>
<dbReference type="GO" id="GO:0008270">
    <property type="term" value="F:zinc ion binding"/>
    <property type="evidence" value="ECO:0007669"/>
    <property type="project" value="UniProtKB-KW"/>
</dbReference>
<reference evidence="10" key="2">
    <citation type="submission" date="2023-04" db="EMBL/GenBank/DDBJ databases">
        <authorList>
            <person name="Bruccoleri R.E."/>
            <person name="Oakeley E.J."/>
            <person name="Faust A.-M."/>
            <person name="Dessus-Babus S."/>
            <person name="Altorfer M."/>
            <person name="Burckhardt D."/>
            <person name="Oertli M."/>
            <person name="Naumann U."/>
            <person name="Petersen F."/>
            <person name="Wong J."/>
        </authorList>
    </citation>
    <scope>NUCLEOTIDE SEQUENCE</scope>
    <source>
        <strain evidence="10">GSM-AAB239-AS_SAM_17_03QT</strain>
        <tissue evidence="10">Leaf</tissue>
    </source>
</reference>
<reference evidence="10" key="1">
    <citation type="journal article" date="2023" name="GigaByte">
        <title>Genome assembly of the bearded iris, Iris pallida Lam.</title>
        <authorList>
            <person name="Bruccoleri R.E."/>
            <person name="Oakeley E.J."/>
            <person name="Faust A.M.E."/>
            <person name="Altorfer M."/>
            <person name="Dessus-Babus S."/>
            <person name="Burckhardt D."/>
            <person name="Oertli M."/>
            <person name="Naumann U."/>
            <person name="Petersen F."/>
            <person name="Wong J."/>
        </authorList>
    </citation>
    <scope>NUCLEOTIDE SEQUENCE</scope>
    <source>
        <strain evidence="10">GSM-AAB239-AS_SAM_17_03QT</strain>
    </source>
</reference>
<evidence type="ECO:0000256" key="5">
    <source>
        <dbReference type="ARBA" id="ARBA00023016"/>
    </source>
</evidence>
<evidence type="ECO:0000259" key="9">
    <source>
        <dbReference type="PROSITE" id="PS51039"/>
    </source>
</evidence>
<dbReference type="Gene3D" id="4.10.1110.10">
    <property type="entry name" value="AN1-like Zinc finger"/>
    <property type="match status" value="1"/>
</dbReference>
<dbReference type="Proteomes" id="UP001140949">
    <property type="component" value="Unassembled WGS sequence"/>
</dbReference>
<dbReference type="EMBL" id="JANAVB010036017">
    <property type="protein sequence ID" value="KAJ6804276.1"/>
    <property type="molecule type" value="Genomic_DNA"/>
</dbReference>
<dbReference type="InterPro" id="IPR002653">
    <property type="entry name" value="Znf_A20"/>
</dbReference>
<dbReference type="PANTHER" id="PTHR10634:SF22">
    <property type="entry name" value="ZINC FINGER A20 AND AN1 DOMAIN-CONTAINING STRESS-ASSOCIATED PROTEIN 5"/>
    <property type="match status" value="1"/>
</dbReference>
<dbReference type="PANTHER" id="PTHR10634">
    <property type="entry name" value="AN1-TYPE ZINC FINGER PROTEIN"/>
    <property type="match status" value="1"/>
</dbReference>
<evidence type="ECO:0000256" key="3">
    <source>
        <dbReference type="ARBA" id="ARBA00022771"/>
    </source>
</evidence>
<feature type="compositionally biased region" description="Low complexity" evidence="7">
    <location>
        <begin position="51"/>
        <end position="67"/>
    </location>
</feature>
<comment type="function">
    <text evidence="1">May be involved in environmental stress response.</text>
</comment>
<feature type="compositionally biased region" description="Low complexity" evidence="7">
    <location>
        <begin position="76"/>
        <end position="88"/>
    </location>
</feature>
<dbReference type="PROSITE" id="PS51039">
    <property type="entry name" value="ZF_AN1"/>
    <property type="match status" value="1"/>
</dbReference>
<dbReference type="EMBL" id="JANAVB010006394">
    <property type="protein sequence ID" value="KAJ6845223.1"/>
    <property type="molecule type" value="Genomic_DNA"/>
</dbReference>
<feature type="domain" description="A20-type" evidence="8">
    <location>
        <begin position="14"/>
        <end position="48"/>
    </location>
</feature>
<keyword evidence="12" id="KW-1185">Reference proteome</keyword>
<dbReference type="InterPro" id="IPR050652">
    <property type="entry name" value="AN1_A20_ZnFinger"/>
</dbReference>
<evidence type="ECO:0000256" key="2">
    <source>
        <dbReference type="ARBA" id="ARBA00022723"/>
    </source>
</evidence>
<dbReference type="InterPro" id="IPR035896">
    <property type="entry name" value="AN1-like_Znf"/>
</dbReference>